<dbReference type="Pfam" id="PF12627">
    <property type="entry name" value="PolyA_pol_RNAbd"/>
    <property type="match status" value="1"/>
</dbReference>
<feature type="region of interest" description="Disordered" evidence="1">
    <location>
        <begin position="78"/>
        <end position="135"/>
    </location>
</feature>
<evidence type="ECO:0000313" key="3">
    <source>
        <dbReference type="EMBL" id="KAJ0225057.1"/>
    </source>
</evidence>
<sequence>MDFKDTSGIKNCNSSSDIETTIHKHASSLFDLSQTRIMMEVDYMLSYGAAESSICLLHKYHIFEILLPFQASYIYRQPSGSEQRSDDVSRAARQKHEPDMSTGPSPAGLASAGTPRSGRHRRKARARQPGPAQQA</sequence>
<reference evidence="3 4" key="1">
    <citation type="journal article" date="2017" name="Nat. Commun.">
        <title>Genome assembly with in vitro proximity ligation data and whole-genome triplication in lettuce.</title>
        <authorList>
            <person name="Reyes-Chin-Wo S."/>
            <person name="Wang Z."/>
            <person name="Yang X."/>
            <person name="Kozik A."/>
            <person name="Arikit S."/>
            <person name="Song C."/>
            <person name="Xia L."/>
            <person name="Froenicke L."/>
            <person name="Lavelle D.O."/>
            <person name="Truco M.J."/>
            <person name="Xia R."/>
            <person name="Zhu S."/>
            <person name="Xu C."/>
            <person name="Xu H."/>
            <person name="Xu X."/>
            <person name="Cox K."/>
            <person name="Korf I."/>
            <person name="Meyers B.C."/>
            <person name="Michelmore R.W."/>
        </authorList>
    </citation>
    <scope>NUCLEOTIDE SEQUENCE [LARGE SCALE GENOMIC DNA]</scope>
    <source>
        <strain evidence="4">cv. Salinas</strain>
        <tissue evidence="3">Seedlings</tissue>
    </source>
</reference>
<dbReference type="SUPFAM" id="SSF81891">
    <property type="entry name" value="Poly A polymerase C-terminal region-like"/>
    <property type="match status" value="1"/>
</dbReference>
<dbReference type="InterPro" id="IPR052191">
    <property type="entry name" value="tRNA_ntf/polyA_polymerase_I"/>
</dbReference>
<feature type="compositionally biased region" description="Basic residues" evidence="1">
    <location>
        <begin position="117"/>
        <end position="126"/>
    </location>
</feature>
<evidence type="ECO:0000259" key="2">
    <source>
        <dbReference type="Pfam" id="PF12627"/>
    </source>
</evidence>
<dbReference type="AlphaFoldDB" id="A0A9R1WLQ1"/>
<feature type="domain" description="tRNA nucleotidyltransferase/poly(A) polymerase RNA and SrmB- binding" evidence="2">
    <location>
        <begin position="17"/>
        <end position="72"/>
    </location>
</feature>
<evidence type="ECO:0000256" key="1">
    <source>
        <dbReference type="SAM" id="MobiDB-lite"/>
    </source>
</evidence>
<dbReference type="Gene3D" id="1.10.3090.10">
    <property type="entry name" value="cca-adding enzyme, domain 2"/>
    <property type="match status" value="1"/>
</dbReference>
<comment type="caution">
    <text evidence="3">The sequence shown here is derived from an EMBL/GenBank/DDBJ whole genome shotgun (WGS) entry which is preliminary data.</text>
</comment>
<feature type="compositionally biased region" description="Basic and acidic residues" evidence="1">
    <location>
        <begin position="83"/>
        <end position="99"/>
    </location>
</feature>
<dbReference type="InterPro" id="IPR032828">
    <property type="entry name" value="PolyA_RNA-bd"/>
</dbReference>
<keyword evidence="4" id="KW-1185">Reference proteome</keyword>
<dbReference type="EMBL" id="NBSK02000001">
    <property type="protein sequence ID" value="KAJ0225057.1"/>
    <property type="molecule type" value="Genomic_DNA"/>
</dbReference>
<name>A0A9R1WLQ1_LACSA</name>
<gene>
    <name evidence="3" type="ORF">LSAT_V11C100011130</name>
</gene>
<proteinExistence type="predicted"/>
<accession>A0A9R1WLQ1</accession>
<dbReference type="Proteomes" id="UP000235145">
    <property type="component" value="Unassembled WGS sequence"/>
</dbReference>
<organism evidence="3 4">
    <name type="scientific">Lactuca sativa</name>
    <name type="common">Garden lettuce</name>
    <dbReference type="NCBI Taxonomy" id="4236"/>
    <lineage>
        <taxon>Eukaryota</taxon>
        <taxon>Viridiplantae</taxon>
        <taxon>Streptophyta</taxon>
        <taxon>Embryophyta</taxon>
        <taxon>Tracheophyta</taxon>
        <taxon>Spermatophyta</taxon>
        <taxon>Magnoliopsida</taxon>
        <taxon>eudicotyledons</taxon>
        <taxon>Gunneridae</taxon>
        <taxon>Pentapetalae</taxon>
        <taxon>asterids</taxon>
        <taxon>campanulids</taxon>
        <taxon>Asterales</taxon>
        <taxon>Asteraceae</taxon>
        <taxon>Cichorioideae</taxon>
        <taxon>Cichorieae</taxon>
        <taxon>Lactucinae</taxon>
        <taxon>Lactuca</taxon>
    </lineage>
</organism>
<dbReference type="PANTHER" id="PTHR43051">
    <property type="entry name" value="POLYNUCLEOTIDE ADENYLYLTRANSFERASE FAMILY PROTEIN"/>
    <property type="match status" value="1"/>
</dbReference>
<protein>
    <recommendedName>
        <fullName evidence="2">tRNA nucleotidyltransferase/poly(A) polymerase RNA and SrmB- binding domain-containing protein</fullName>
    </recommendedName>
</protein>
<evidence type="ECO:0000313" key="4">
    <source>
        <dbReference type="Proteomes" id="UP000235145"/>
    </source>
</evidence>
<dbReference type="PANTHER" id="PTHR43051:SF1">
    <property type="entry name" value="POLYNUCLEOTIDE ADENYLYLTRANSFERASE FAMILY PROTEIN"/>
    <property type="match status" value="1"/>
</dbReference>